<dbReference type="EMBL" id="JABEBT010000060">
    <property type="protein sequence ID" value="KAF7634293.1"/>
    <property type="molecule type" value="Genomic_DNA"/>
</dbReference>
<dbReference type="AlphaFoldDB" id="A0A8S9ZLY4"/>
<accession>A0A8S9ZLY4</accession>
<proteinExistence type="predicted"/>
<dbReference type="Proteomes" id="UP000605970">
    <property type="component" value="Unassembled WGS sequence"/>
</dbReference>
<organism evidence="1 2">
    <name type="scientific">Meloidogyne graminicola</name>
    <dbReference type="NCBI Taxonomy" id="189291"/>
    <lineage>
        <taxon>Eukaryota</taxon>
        <taxon>Metazoa</taxon>
        <taxon>Ecdysozoa</taxon>
        <taxon>Nematoda</taxon>
        <taxon>Chromadorea</taxon>
        <taxon>Rhabditida</taxon>
        <taxon>Tylenchina</taxon>
        <taxon>Tylenchomorpha</taxon>
        <taxon>Tylenchoidea</taxon>
        <taxon>Meloidogynidae</taxon>
        <taxon>Meloidogyninae</taxon>
        <taxon>Meloidogyne</taxon>
    </lineage>
</organism>
<gene>
    <name evidence="1" type="ORF">Mgra_00006258</name>
</gene>
<protein>
    <submittedName>
        <fullName evidence="1">Uncharacterized protein</fullName>
    </submittedName>
</protein>
<comment type="caution">
    <text evidence="1">The sequence shown here is derived from an EMBL/GenBank/DDBJ whole genome shotgun (WGS) entry which is preliminary data.</text>
</comment>
<evidence type="ECO:0000313" key="2">
    <source>
        <dbReference type="Proteomes" id="UP000605970"/>
    </source>
</evidence>
<keyword evidence="2" id="KW-1185">Reference proteome</keyword>
<name>A0A8S9ZLY4_9BILA</name>
<sequence>MGFFFFVPIHSIRSTKLKNENLLPLELLAESVTFLPFDFKWAKLRVSIVFDFFVLKNQRQWIVDFGKIIQPFNAQVQAGIDNVNRLKGQLGSKRREEFDFIFKTIYMGHSGLQSLSYSFARVSPVFSETFRTCNANFERVDRTRRDNDGVRQCCRIACELASYVQQILGAMLAVSNEDFLVIYDDDGGRYVRFTVENIQAVINRID</sequence>
<reference evidence="1" key="1">
    <citation type="journal article" date="2020" name="Ecol. Evol.">
        <title>Genome structure and content of the rice root-knot nematode (Meloidogyne graminicola).</title>
        <authorList>
            <person name="Phan N.T."/>
            <person name="Danchin E.G.J."/>
            <person name="Klopp C."/>
            <person name="Perfus-Barbeoch L."/>
            <person name="Kozlowski D.K."/>
            <person name="Koutsovoulos G.D."/>
            <person name="Lopez-Roques C."/>
            <person name="Bouchez O."/>
            <person name="Zahm M."/>
            <person name="Besnard G."/>
            <person name="Bellafiore S."/>
        </authorList>
    </citation>
    <scope>NUCLEOTIDE SEQUENCE</scope>
    <source>
        <strain evidence="1">VN-18</strain>
    </source>
</reference>
<evidence type="ECO:0000313" key="1">
    <source>
        <dbReference type="EMBL" id="KAF7634293.1"/>
    </source>
</evidence>